<accession>A0A9X2D2Z6</accession>
<keyword evidence="3" id="KW-1185">Reference proteome</keyword>
<dbReference type="EMBL" id="JAJKBJ010000013">
    <property type="protein sequence ID" value="MCL9684732.1"/>
    <property type="molecule type" value="Genomic_DNA"/>
</dbReference>
<gene>
    <name evidence="2" type="ORF">LOX96_11555</name>
</gene>
<comment type="caution">
    <text evidence="2">The sequence shown here is derived from an EMBL/GenBank/DDBJ whole genome shotgun (WGS) entry which is preliminary data.</text>
</comment>
<keyword evidence="1" id="KW-0732">Signal</keyword>
<sequence length="116" mass="12735">MNVLSLMALLIGISMTGHAATNSCEKPKLIKPIENWDIIAYNVAVIKTAPYFSGSKLTYTMTYKKIKSKNKVAINNKTGELKIDAETKDNFDLKISAKNSCGSVASSFNVLIDEEE</sequence>
<feature type="signal peptide" evidence="1">
    <location>
        <begin position="1"/>
        <end position="19"/>
    </location>
</feature>
<evidence type="ECO:0000313" key="3">
    <source>
        <dbReference type="Proteomes" id="UP001139721"/>
    </source>
</evidence>
<protein>
    <submittedName>
        <fullName evidence="2">Uncharacterized protein</fullName>
    </submittedName>
</protein>
<name>A0A9X2D2Z6_9GAMM</name>
<evidence type="ECO:0000313" key="2">
    <source>
        <dbReference type="EMBL" id="MCL9684732.1"/>
    </source>
</evidence>
<dbReference type="Proteomes" id="UP001139721">
    <property type="component" value="Unassembled WGS sequence"/>
</dbReference>
<feature type="chain" id="PRO_5040808325" evidence="1">
    <location>
        <begin position="20"/>
        <end position="116"/>
    </location>
</feature>
<evidence type="ECO:0000256" key="1">
    <source>
        <dbReference type="SAM" id="SignalP"/>
    </source>
</evidence>
<organism evidence="2 3">
    <name type="scientific">Legionella maioricensis</name>
    <dbReference type="NCBI Taxonomy" id="2896528"/>
    <lineage>
        <taxon>Bacteria</taxon>
        <taxon>Pseudomonadati</taxon>
        <taxon>Pseudomonadota</taxon>
        <taxon>Gammaproteobacteria</taxon>
        <taxon>Legionellales</taxon>
        <taxon>Legionellaceae</taxon>
        <taxon>Legionella</taxon>
    </lineage>
</organism>
<dbReference type="AlphaFoldDB" id="A0A9X2D2Z6"/>
<dbReference type="RefSeq" id="WP_250421947.1">
    <property type="nucleotide sequence ID" value="NZ_JAJKBJ010000013.1"/>
</dbReference>
<reference evidence="2" key="1">
    <citation type="submission" date="2021-11" db="EMBL/GenBank/DDBJ databases">
        <title>Legionella maioricencis sp. nov., a new species isolated from hot water samples in Mallorca.</title>
        <authorList>
            <person name="Crespi S."/>
            <person name="Drasar V."/>
            <person name="Salva-Serra F."/>
            <person name="Jaen-Luchoro D."/>
            <person name="Pineiro-Iglesias B."/>
            <person name="Aliaga F."/>
            <person name="Fernandez-Juarez V."/>
            <person name="Coll G."/>
            <person name="Moore E.R.B."/>
            <person name="Bennasar-Figueras A."/>
        </authorList>
    </citation>
    <scope>NUCLEOTIDE SEQUENCE</scope>
    <source>
        <strain evidence="2">HCPI-6</strain>
    </source>
</reference>
<proteinExistence type="predicted"/>